<evidence type="ECO:0000313" key="5">
    <source>
        <dbReference type="EMBL" id="OJA07745.1"/>
    </source>
</evidence>
<comment type="caution">
    <text evidence="5">The sequence shown here is derived from an EMBL/GenBank/DDBJ whole genome shotgun (WGS) entry which is preliminary data.</text>
</comment>
<dbReference type="InterPro" id="IPR050475">
    <property type="entry name" value="Prenyltransferase_related"/>
</dbReference>
<gene>
    <name evidence="5" type="ORF">AZE42_08985</name>
</gene>
<dbReference type="Proteomes" id="UP000183567">
    <property type="component" value="Unassembled WGS sequence"/>
</dbReference>
<dbReference type="PANTHER" id="PTHR42723">
    <property type="entry name" value="CHLOROPHYLL SYNTHASE"/>
    <property type="match status" value="1"/>
</dbReference>
<protein>
    <submittedName>
        <fullName evidence="5">Uncharacterized protein</fullName>
    </submittedName>
</protein>
<dbReference type="Pfam" id="PF01040">
    <property type="entry name" value="UbiA"/>
    <property type="match status" value="1"/>
</dbReference>
<dbReference type="Gene3D" id="1.10.357.140">
    <property type="entry name" value="UbiA prenyltransferase"/>
    <property type="match status" value="1"/>
</dbReference>
<evidence type="ECO:0000313" key="6">
    <source>
        <dbReference type="Proteomes" id="UP000183567"/>
    </source>
</evidence>
<accession>A0A1J8Q1Z8</accession>
<evidence type="ECO:0000256" key="1">
    <source>
        <dbReference type="ARBA" id="ARBA00004141"/>
    </source>
</evidence>
<proteinExistence type="predicted"/>
<dbReference type="GO" id="GO:0016020">
    <property type="term" value="C:membrane"/>
    <property type="evidence" value="ECO:0007669"/>
    <property type="project" value="UniProtKB-SubCell"/>
</dbReference>
<reference evidence="5 6" key="1">
    <citation type="submission" date="2016-03" db="EMBL/GenBank/DDBJ databases">
        <title>Comparative genomics of the ectomycorrhizal sister species Rhizopogon vinicolor and Rhizopogon vesiculosus (Basidiomycota: Boletales) reveals a divergence of the mating type B locus.</title>
        <authorList>
            <person name="Mujic A.B."/>
            <person name="Kuo A."/>
            <person name="Tritt A."/>
            <person name="Lipzen A."/>
            <person name="Chen C."/>
            <person name="Johnson J."/>
            <person name="Sharma A."/>
            <person name="Barry K."/>
            <person name="Grigoriev I.V."/>
            <person name="Spatafora J.W."/>
        </authorList>
    </citation>
    <scope>NUCLEOTIDE SEQUENCE [LARGE SCALE GENOMIC DNA]</scope>
    <source>
        <strain evidence="5 6">AM-OR11-056</strain>
    </source>
</reference>
<sequence>MLSQATDSGHGISGHIMTLFLFTKSDILTGLIPLVRTPYVGFAPHPRLARIPETIIWIWMHILKHAISNQIQDPEEDKINKPDRPLPAGRITARNAAYVRWLLVPVSLVFSAKYGRLAVASSACAEALSIWYNHFGGGQYWLSKNVLTAAGYICMEVGAIIIAGPSARIDNISARAITFNCAVFATTVHAQDFKDEEGDRSTGRRTLVTLFPTFARISMMISIPLWSFYLSRLWKVDNIYSGSTEPPVLIDDRANCTASGLPLHTYSLVIGDFSTVLEVGLRSGMTNTLRSETVVPQKQVGIMQREQLVVQIPPAIPTRALMQME</sequence>
<keyword evidence="3" id="KW-1133">Transmembrane helix</keyword>
<dbReference type="GO" id="GO:0016765">
    <property type="term" value="F:transferase activity, transferring alkyl or aryl (other than methyl) groups"/>
    <property type="evidence" value="ECO:0007669"/>
    <property type="project" value="InterPro"/>
</dbReference>
<dbReference type="OrthoDB" id="434972at2759"/>
<evidence type="ECO:0000256" key="2">
    <source>
        <dbReference type="ARBA" id="ARBA00022692"/>
    </source>
</evidence>
<keyword evidence="6" id="KW-1185">Reference proteome</keyword>
<comment type="subcellular location">
    <subcellularLocation>
        <location evidence="1">Membrane</location>
        <topology evidence="1">Multi-pass membrane protein</topology>
    </subcellularLocation>
</comment>
<evidence type="ECO:0000256" key="4">
    <source>
        <dbReference type="ARBA" id="ARBA00023136"/>
    </source>
</evidence>
<name>A0A1J8Q1Z8_9AGAM</name>
<dbReference type="CDD" id="cd13965">
    <property type="entry name" value="PT_UbiA_3"/>
    <property type="match status" value="1"/>
</dbReference>
<dbReference type="AlphaFoldDB" id="A0A1J8Q1Z8"/>
<dbReference type="InterPro" id="IPR044878">
    <property type="entry name" value="UbiA_sf"/>
</dbReference>
<dbReference type="InterPro" id="IPR000537">
    <property type="entry name" value="UbiA_prenyltransferase"/>
</dbReference>
<dbReference type="EMBL" id="LVVM01006565">
    <property type="protein sequence ID" value="OJA07745.1"/>
    <property type="molecule type" value="Genomic_DNA"/>
</dbReference>
<keyword evidence="2" id="KW-0812">Transmembrane</keyword>
<keyword evidence="4" id="KW-0472">Membrane</keyword>
<evidence type="ECO:0000256" key="3">
    <source>
        <dbReference type="ARBA" id="ARBA00022989"/>
    </source>
</evidence>
<organism evidence="5 6">
    <name type="scientific">Rhizopogon vesiculosus</name>
    <dbReference type="NCBI Taxonomy" id="180088"/>
    <lineage>
        <taxon>Eukaryota</taxon>
        <taxon>Fungi</taxon>
        <taxon>Dikarya</taxon>
        <taxon>Basidiomycota</taxon>
        <taxon>Agaricomycotina</taxon>
        <taxon>Agaricomycetes</taxon>
        <taxon>Agaricomycetidae</taxon>
        <taxon>Boletales</taxon>
        <taxon>Suillineae</taxon>
        <taxon>Rhizopogonaceae</taxon>
        <taxon>Rhizopogon</taxon>
    </lineage>
</organism>
<dbReference type="PANTHER" id="PTHR42723:SF1">
    <property type="entry name" value="CHLOROPHYLL SYNTHASE, CHLOROPLASTIC"/>
    <property type="match status" value="1"/>
</dbReference>